<name>A0A6J4U2F6_9BACT</name>
<dbReference type="HAMAP" id="MF_01830">
    <property type="entry name" value="Hydro_lyase"/>
    <property type="match status" value="1"/>
</dbReference>
<dbReference type="PANTHER" id="PTHR32022">
    <property type="entry name" value="D-GLUTAMATE CYCLASE, MITOCHONDRIAL"/>
    <property type="match status" value="1"/>
</dbReference>
<dbReference type="InterPro" id="IPR038021">
    <property type="entry name" value="Putative_hydro-lyase"/>
</dbReference>
<evidence type="ECO:0000256" key="2">
    <source>
        <dbReference type="ARBA" id="ARBA00023239"/>
    </source>
</evidence>
<dbReference type="PANTHER" id="PTHR32022:SF10">
    <property type="entry name" value="D-GLUTAMATE CYCLASE, MITOCHONDRIAL"/>
    <property type="match status" value="1"/>
</dbReference>
<sequence length="267" mass="28401">MATQVAPEALNDPWTVRAAVRAGAFRGHTAALAPAFAQANLVVLPRHLAADFRSFCERNPKPCPILDVTAPGSPEPPKIAPGADVRTDIPRYRVYRDGELVEERDDLLDLWRDDLVAFLIGCSFTFEGDLIAAGVPVRHVEAGRNVPMYRTNRPCAPAGPFQGPLVVTLRPMPPGCVAEAIAITERYPAVHGGPIHVGDPADLGIADLARPEWGDPPAMHPGDVPVFWACGVTPQAVAIATKPPLMLTHAPGHMLVTDVPVAALAVS</sequence>
<dbReference type="SUPFAM" id="SSF160920">
    <property type="entry name" value="PSTPO5379-like"/>
    <property type="match status" value="1"/>
</dbReference>
<keyword evidence="2" id="KW-0456">Lyase</keyword>
<dbReference type="Gene3D" id="3.30.2040.10">
    <property type="entry name" value="PSTPO5379-like domain"/>
    <property type="match status" value="1"/>
</dbReference>
<evidence type="ECO:0000256" key="1">
    <source>
        <dbReference type="ARBA" id="ARBA00007896"/>
    </source>
</evidence>
<protein>
    <submittedName>
        <fullName evidence="3">UPF0317 protein YcsI</fullName>
    </submittedName>
</protein>
<evidence type="ECO:0000313" key="3">
    <source>
        <dbReference type="EMBL" id="CAA9536433.1"/>
    </source>
</evidence>
<dbReference type="GO" id="GO:0016829">
    <property type="term" value="F:lyase activity"/>
    <property type="evidence" value="ECO:0007669"/>
    <property type="project" value="UniProtKB-KW"/>
</dbReference>
<gene>
    <name evidence="3" type="ORF">AVDCRST_MAG73-1509</name>
</gene>
<dbReference type="Gene3D" id="3.40.1640.10">
    <property type="entry name" value="PSTPO5379-like"/>
    <property type="match status" value="1"/>
</dbReference>
<dbReference type="EMBL" id="CADCWE010000087">
    <property type="protein sequence ID" value="CAA9536433.1"/>
    <property type="molecule type" value="Genomic_DNA"/>
</dbReference>
<dbReference type="InterPro" id="IPR016938">
    <property type="entry name" value="UPF0317"/>
</dbReference>
<dbReference type="InterPro" id="IPR009906">
    <property type="entry name" value="D-Glu_cyclase"/>
</dbReference>
<dbReference type="FunFam" id="3.30.2040.10:FF:000001">
    <property type="entry name" value="D-glutamate cyclase, mitochondrial"/>
    <property type="match status" value="1"/>
</dbReference>
<reference evidence="3" key="1">
    <citation type="submission" date="2020-02" db="EMBL/GenBank/DDBJ databases">
        <authorList>
            <person name="Meier V. D."/>
        </authorList>
    </citation>
    <scope>NUCLEOTIDE SEQUENCE</scope>
    <source>
        <strain evidence="3">AVDCRST_MAG73</strain>
    </source>
</reference>
<organism evidence="3">
    <name type="scientific">uncultured Thermomicrobiales bacterium</name>
    <dbReference type="NCBI Taxonomy" id="1645740"/>
    <lineage>
        <taxon>Bacteria</taxon>
        <taxon>Pseudomonadati</taxon>
        <taxon>Thermomicrobiota</taxon>
        <taxon>Thermomicrobia</taxon>
        <taxon>Thermomicrobiales</taxon>
        <taxon>environmental samples</taxon>
    </lineage>
</organism>
<dbReference type="AlphaFoldDB" id="A0A6J4U2F6"/>
<comment type="similarity">
    <text evidence="1">Belongs to the D-glutamate cyclase family.</text>
</comment>
<dbReference type="NCBIfam" id="NF003969">
    <property type="entry name" value="PRK05463.1"/>
    <property type="match status" value="1"/>
</dbReference>
<dbReference type="PIRSF" id="PIRSF029755">
    <property type="entry name" value="UCP029755"/>
    <property type="match status" value="1"/>
</dbReference>
<proteinExistence type="inferred from homology"/>
<dbReference type="Pfam" id="PF07286">
    <property type="entry name" value="D-Glu_cyclase"/>
    <property type="match status" value="1"/>
</dbReference>
<accession>A0A6J4U2F6</accession>